<accession>A0A3B0WIR2</accession>
<name>A0A3B0WIR2_9ZZZZ</name>
<protein>
    <recommendedName>
        <fullName evidence="1">Methyltransferase type 11 domain-containing protein</fullName>
    </recommendedName>
</protein>
<dbReference type="AlphaFoldDB" id="A0A3B0WIR2"/>
<evidence type="ECO:0000313" key="2">
    <source>
        <dbReference type="EMBL" id="VAW51192.1"/>
    </source>
</evidence>
<dbReference type="InterPro" id="IPR029063">
    <property type="entry name" value="SAM-dependent_MTases_sf"/>
</dbReference>
<dbReference type="InterPro" id="IPR013216">
    <property type="entry name" value="Methyltransf_11"/>
</dbReference>
<dbReference type="Gene3D" id="3.40.50.150">
    <property type="entry name" value="Vaccinia Virus protein VP39"/>
    <property type="match status" value="1"/>
</dbReference>
<dbReference type="PANTHER" id="PTHR42912:SF80">
    <property type="entry name" value="METHYLTRANSFERASE DOMAIN-CONTAINING PROTEIN"/>
    <property type="match status" value="1"/>
</dbReference>
<reference evidence="2" key="1">
    <citation type="submission" date="2018-06" db="EMBL/GenBank/DDBJ databases">
        <authorList>
            <person name="Zhirakovskaya E."/>
        </authorList>
    </citation>
    <scope>NUCLEOTIDE SEQUENCE</scope>
</reference>
<dbReference type="SUPFAM" id="SSF53335">
    <property type="entry name" value="S-adenosyl-L-methionine-dependent methyltransferases"/>
    <property type="match status" value="1"/>
</dbReference>
<dbReference type="PANTHER" id="PTHR42912">
    <property type="entry name" value="METHYLTRANSFERASE"/>
    <property type="match status" value="1"/>
</dbReference>
<dbReference type="CDD" id="cd02440">
    <property type="entry name" value="AdoMet_MTases"/>
    <property type="match status" value="1"/>
</dbReference>
<evidence type="ECO:0000259" key="1">
    <source>
        <dbReference type="Pfam" id="PF08241"/>
    </source>
</evidence>
<dbReference type="InterPro" id="IPR050508">
    <property type="entry name" value="Methyltransf_Superfamily"/>
</dbReference>
<feature type="domain" description="Methyltransferase type 11" evidence="1">
    <location>
        <begin position="45"/>
        <end position="136"/>
    </location>
</feature>
<dbReference type="EMBL" id="UOFE01000013">
    <property type="protein sequence ID" value="VAW51192.1"/>
    <property type="molecule type" value="Genomic_DNA"/>
</dbReference>
<gene>
    <name evidence="2" type="ORF">MNBD_GAMMA05-1046</name>
</gene>
<dbReference type="Pfam" id="PF08241">
    <property type="entry name" value="Methyltransf_11"/>
    <property type="match status" value="1"/>
</dbReference>
<proteinExistence type="predicted"/>
<dbReference type="GO" id="GO:0008757">
    <property type="term" value="F:S-adenosylmethionine-dependent methyltransferase activity"/>
    <property type="evidence" value="ECO:0007669"/>
    <property type="project" value="InterPro"/>
</dbReference>
<organism evidence="2">
    <name type="scientific">hydrothermal vent metagenome</name>
    <dbReference type="NCBI Taxonomy" id="652676"/>
    <lineage>
        <taxon>unclassified sequences</taxon>
        <taxon>metagenomes</taxon>
        <taxon>ecological metagenomes</taxon>
    </lineage>
</organism>
<sequence>MALKHSYTLLAPIYDTLVSGPINPIREKSLSRLGDITNKNILINGIGSGLDIPYLQAGATYTGTDITPAMLKRAEKRAKDYSFDINLQIADSQKLPFKSGSFDIVVMHLILAVVPNPVFALQESSRVLKPGGKIFIFDKFIKPGQLAIGRRLLSFFIRHIATRTDVVFEDVLNTCPELELIKDEPALAKGWFRLIELDKS</sequence>